<feature type="domain" description="IrrE N-terminal-like" evidence="1">
    <location>
        <begin position="25"/>
        <end position="114"/>
    </location>
</feature>
<dbReference type="AlphaFoldDB" id="A0A0F0L971"/>
<organism evidence="2 3">
    <name type="scientific">Microbacterium oxydans</name>
    <dbReference type="NCBI Taxonomy" id="82380"/>
    <lineage>
        <taxon>Bacteria</taxon>
        <taxon>Bacillati</taxon>
        <taxon>Actinomycetota</taxon>
        <taxon>Actinomycetes</taxon>
        <taxon>Micrococcales</taxon>
        <taxon>Microbacteriaceae</taxon>
        <taxon>Microbacterium</taxon>
    </lineage>
</organism>
<sequence>MDDLLRLVEAQGLRVIERRGRTLGGYDHASRSIRLDPGMSARTRRSVLAHELGHATLGHTVTTTAALRRRQERQADAWAARLLITPAAYAAAEALRGTHRASLAFELGVTIELVIAFQELLQRIGDTTPLDPGMGTRQWAHRFAAA</sequence>
<dbReference type="Pfam" id="PF06114">
    <property type="entry name" value="Peptidase_M78"/>
    <property type="match status" value="1"/>
</dbReference>
<reference evidence="2 3" key="1">
    <citation type="submission" date="2015-02" db="EMBL/GenBank/DDBJ databases">
        <title>Draft genome sequences of ten Microbacterium spp. with emphasis on heavy metal contaminated environments.</title>
        <authorList>
            <person name="Corretto E."/>
        </authorList>
    </citation>
    <scope>NUCLEOTIDE SEQUENCE [LARGE SCALE GENOMIC DNA]</scope>
    <source>
        <strain evidence="2 3">BEL4b</strain>
    </source>
</reference>
<dbReference type="PATRIC" id="fig|82380.11.peg.2358"/>
<accession>A0A0F0L971</accession>
<dbReference type="InterPro" id="IPR010359">
    <property type="entry name" value="IrrE_HExxH"/>
</dbReference>
<comment type="caution">
    <text evidence="2">The sequence shown here is derived from an EMBL/GenBank/DDBJ whole genome shotgun (WGS) entry which is preliminary data.</text>
</comment>
<proteinExistence type="predicted"/>
<evidence type="ECO:0000313" key="3">
    <source>
        <dbReference type="Proteomes" id="UP000033640"/>
    </source>
</evidence>
<name>A0A0F0L971_9MICO</name>
<evidence type="ECO:0000259" key="1">
    <source>
        <dbReference type="Pfam" id="PF06114"/>
    </source>
</evidence>
<dbReference type="EMBL" id="JYIW01000025">
    <property type="protein sequence ID" value="KJL28840.1"/>
    <property type="molecule type" value="Genomic_DNA"/>
</dbReference>
<dbReference type="Gene3D" id="1.10.10.2910">
    <property type="match status" value="1"/>
</dbReference>
<gene>
    <name evidence="2" type="ORF">RS83_02321</name>
</gene>
<dbReference type="OrthoDB" id="9793864at2"/>
<dbReference type="Proteomes" id="UP000033640">
    <property type="component" value="Unassembled WGS sequence"/>
</dbReference>
<dbReference type="RefSeq" id="WP_082071650.1">
    <property type="nucleotide sequence ID" value="NZ_JYIW01000025.1"/>
</dbReference>
<protein>
    <recommendedName>
        <fullName evidence="1">IrrE N-terminal-like domain-containing protein</fullName>
    </recommendedName>
</protein>
<evidence type="ECO:0000313" key="2">
    <source>
        <dbReference type="EMBL" id="KJL28840.1"/>
    </source>
</evidence>